<reference evidence="1" key="1">
    <citation type="submission" date="2010-01" db="EMBL/GenBank/DDBJ databases">
        <title>Genome fragments of uncultured bacteria from the North Pacific subtropical Gyre.</title>
        <authorList>
            <person name="Pham V.D."/>
            <person name="Delong E.F."/>
        </authorList>
    </citation>
    <scope>NUCLEOTIDE SEQUENCE</scope>
</reference>
<sequence>MSPRLSLVFVIVTGRPMVGEAIPTQGAAIRIMEIKMVSRIVRATSLADNAKKIVLVIPIAVPEP</sequence>
<dbReference type="EMBL" id="GU567976">
    <property type="protein sequence ID" value="ADI22144.1"/>
    <property type="molecule type" value="Genomic_DNA"/>
</dbReference>
<organism evidence="1">
    <name type="scientific">uncultured myxobacterium HF0200_19H16</name>
    <dbReference type="NCBI Taxonomy" id="723559"/>
    <lineage>
        <taxon>Bacteria</taxon>
        <taxon>Pseudomonadati</taxon>
        <taxon>Myxococcota</taxon>
        <taxon>Myxococcia</taxon>
        <taxon>Myxococcales</taxon>
        <taxon>environmental samples</taxon>
    </lineage>
</organism>
<accession>E7C3X0</accession>
<proteinExistence type="predicted"/>
<protein>
    <submittedName>
        <fullName evidence="1">Uncharacterized protein</fullName>
    </submittedName>
</protein>
<dbReference type="AlphaFoldDB" id="E7C3X0"/>
<evidence type="ECO:0000313" key="1">
    <source>
        <dbReference type="EMBL" id="ADI22144.1"/>
    </source>
</evidence>
<name>E7C3X0_9BACT</name>